<name>A0AAX3LNW6_9RHOB</name>
<dbReference type="Pfam" id="PF00561">
    <property type="entry name" value="Abhydrolase_1"/>
    <property type="match status" value="1"/>
</dbReference>
<dbReference type="InterPro" id="IPR000073">
    <property type="entry name" value="AB_hydrolase_1"/>
</dbReference>
<dbReference type="RefSeq" id="WP_271688681.1">
    <property type="nucleotide sequence ID" value="NZ_CP116423.1"/>
</dbReference>
<feature type="domain" description="AB hydrolase-1" evidence="1">
    <location>
        <begin position="20"/>
        <end position="250"/>
    </location>
</feature>
<dbReference type="InterPro" id="IPR029058">
    <property type="entry name" value="AB_hydrolase_fold"/>
</dbReference>
<dbReference type="PRINTS" id="PR00111">
    <property type="entry name" value="ABHYDROLASE"/>
</dbReference>
<proteinExistence type="predicted"/>
<protein>
    <submittedName>
        <fullName evidence="2">Alpha/beta hydrolase</fullName>
    </submittedName>
</protein>
<gene>
    <name evidence="2" type="ORF">PL336_00665</name>
</gene>
<dbReference type="AlphaFoldDB" id="A0AAX3LNW6"/>
<organism evidence="2 3">
    <name type="scientific">Sulfitobacter faviae</name>
    <dbReference type="NCBI Taxonomy" id="1775881"/>
    <lineage>
        <taxon>Bacteria</taxon>
        <taxon>Pseudomonadati</taxon>
        <taxon>Pseudomonadota</taxon>
        <taxon>Alphaproteobacteria</taxon>
        <taxon>Rhodobacterales</taxon>
        <taxon>Roseobacteraceae</taxon>
        <taxon>Sulfitobacter</taxon>
    </lineage>
</organism>
<dbReference type="Gene3D" id="3.40.50.1820">
    <property type="entry name" value="alpha/beta hydrolase"/>
    <property type="match status" value="1"/>
</dbReference>
<evidence type="ECO:0000259" key="1">
    <source>
        <dbReference type="Pfam" id="PF00561"/>
    </source>
</evidence>
<keyword evidence="2" id="KW-0378">Hydrolase</keyword>
<accession>A0AAX3LNW6</accession>
<dbReference type="GO" id="GO:0016787">
    <property type="term" value="F:hydrolase activity"/>
    <property type="evidence" value="ECO:0007669"/>
    <property type="project" value="UniProtKB-KW"/>
</dbReference>
<evidence type="ECO:0000313" key="2">
    <source>
        <dbReference type="EMBL" id="WCE70397.1"/>
    </source>
</evidence>
<dbReference type="InterPro" id="IPR050471">
    <property type="entry name" value="AB_hydrolase"/>
</dbReference>
<reference evidence="2" key="1">
    <citation type="submission" date="2023-01" db="EMBL/GenBank/DDBJ databases">
        <title>Comparative genomic analysis of cold water coral derived Sulfitobacter faviae: insights into their metabolism and habitat adaptation.</title>
        <authorList>
            <person name="Guo Y."/>
            <person name="Lin S."/>
            <person name="Huang Z."/>
            <person name="Tang K."/>
            <person name="Wang X."/>
        </authorList>
    </citation>
    <scope>NUCLEOTIDE SEQUENCE</scope>
    <source>
        <strain evidence="2">SCSIO W_1865</strain>
    </source>
</reference>
<evidence type="ECO:0000313" key="3">
    <source>
        <dbReference type="Proteomes" id="UP001210770"/>
    </source>
</evidence>
<dbReference type="SUPFAM" id="SSF53474">
    <property type="entry name" value="alpha/beta-Hydrolases"/>
    <property type="match status" value="1"/>
</dbReference>
<dbReference type="Proteomes" id="UP001210770">
    <property type="component" value="Chromosome"/>
</dbReference>
<dbReference type="EMBL" id="CP116423">
    <property type="protein sequence ID" value="WCE70397.1"/>
    <property type="molecule type" value="Genomic_DNA"/>
</dbReference>
<sequence>MPDLPLSDISLHYEVDGRGPPLLMLAGMLSDSASWGALAPLLSDHFTLIRPDNRSTGRTTPWDAETSVAQMARDALALMDHLGHDTFHVVGHSMGGLMAMELFGLAPGRIQALSILASAPVRAPRTMAVFDALLAVRRAPEGEQLWLRALYPWIFAPGFFTDPDNTEAALAAALAYPHAQSADAMAHQLEALRGFRPTVRPSDLTCPTQVLHGAEDLLIPRAAAEQAFAEIPNVTQTTLPEAGHSIHWDAAEAVAQHLRQFHDTAGDPR</sequence>
<dbReference type="PANTHER" id="PTHR43433">
    <property type="entry name" value="HYDROLASE, ALPHA/BETA FOLD FAMILY PROTEIN"/>
    <property type="match status" value="1"/>
</dbReference>
<dbReference type="PANTHER" id="PTHR43433:SF10">
    <property type="entry name" value="AB HYDROLASE-1 DOMAIN-CONTAINING PROTEIN"/>
    <property type="match status" value="1"/>
</dbReference>